<dbReference type="AlphaFoldDB" id="A0A5B7JVE9"/>
<dbReference type="EMBL" id="VSRR010113483">
    <property type="protein sequence ID" value="MPC98296.1"/>
    <property type="molecule type" value="Genomic_DNA"/>
</dbReference>
<organism evidence="1 2">
    <name type="scientific">Portunus trituberculatus</name>
    <name type="common">Swimming crab</name>
    <name type="synonym">Neptunus trituberculatus</name>
    <dbReference type="NCBI Taxonomy" id="210409"/>
    <lineage>
        <taxon>Eukaryota</taxon>
        <taxon>Metazoa</taxon>
        <taxon>Ecdysozoa</taxon>
        <taxon>Arthropoda</taxon>
        <taxon>Crustacea</taxon>
        <taxon>Multicrustacea</taxon>
        <taxon>Malacostraca</taxon>
        <taxon>Eumalacostraca</taxon>
        <taxon>Eucarida</taxon>
        <taxon>Decapoda</taxon>
        <taxon>Pleocyemata</taxon>
        <taxon>Brachyura</taxon>
        <taxon>Eubrachyura</taxon>
        <taxon>Portunoidea</taxon>
        <taxon>Portunidae</taxon>
        <taxon>Portuninae</taxon>
        <taxon>Portunus</taxon>
    </lineage>
</organism>
<name>A0A5B7JVE9_PORTR</name>
<accession>A0A5B7JVE9</accession>
<gene>
    <name evidence="1" type="ORF">E2C01_093659</name>
</gene>
<comment type="caution">
    <text evidence="1">The sequence shown here is derived from an EMBL/GenBank/DDBJ whole genome shotgun (WGS) entry which is preliminary data.</text>
</comment>
<sequence length="32" mass="3872">MPKRLWTCPESCMMNIYQCVLSFAFKLLFWAI</sequence>
<dbReference type="Proteomes" id="UP000324222">
    <property type="component" value="Unassembled WGS sequence"/>
</dbReference>
<proteinExistence type="predicted"/>
<keyword evidence="2" id="KW-1185">Reference proteome</keyword>
<protein>
    <submittedName>
        <fullName evidence="1">Uncharacterized protein</fullName>
    </submittedName>
</protein>
<evidence type="ECO:0000313" key="2">
    <source>
        <dbReference type="Proteomes" id="UP000324222"/>
    </source>
</evidence>
<evidence type="ECO:0000313" key="1">
    <source>
        <dbReference type="EMBL" id="MPC98296.1"/>
    </source>
</evidence>
<reference evidence="1 2" key="1">
    <citation type="submission" date="2019-05" db="EMBL/GenBank/DDBJ databases">
        <title>Another draft genome of Portunus trituberculatus and its Hox gene families provides insights of decapod evolution.</title>
        <authorList>
            <person name="Jeong J.-H."/>
            <person name="Song I."/>
            <person name="Kim S."/>
            <person name="Choi T."/>
            <person name="Kim D."/>
            <person name="Ryu S."/>
            <person name="Kim W."/>
        </authorList>
    </citation>
    <scope>NUCLEOTIDE SEQUENCE [LARGE SCALE GENOMIC DNA]</scope>
    <source>
        <tissue evidence="1">Muscle</tissue>
    </source>
</reference>